<evidence type="ECO:0000313" key="2">
    <source>
        <dbReference type="Proteomes" id="UP000460715"/>
    </source>
</evidence>
<protein>
    <recommendedName>
        <fullName evidence="3">Phasin family protein</fullName>
    </recommendedName>
</protein>
<sequence length="155" mass="16404">MSRASNSGPRFVRHAGNVVTLLTSARQVMDARLSAEEAQARGSLATALEVGRMVPEKVLAFSACGAAIAQGAAELSQRAMDYGCAEMEAAHRAMLRAAASPTPMGWMAAQTEWLMGSMNRAASFGMGFSNAALGMAERSLRPVSRTVSGNLRRLR</sequence>
<reference evidence="1 2" key="1">
    <citation type="submission" date="2019-03" db="EMBL/GenBank/DDBJ databases">
        <title>Roseomonas sp. a novel Roseomonas species isolated from Sea whip Gorgonian.</title>
        <authorList>
            <person name="Li F."/>
            <person name="Pan X."/>
            <person name="Huang S."/>
            <person name="Li Z."/>
            <person name="Meng B."/>
        </authorList>
    </citation>
    <scope>NUCLEOTIDE SEQUENCE [LARGE SCALE GENOMIC DNA]</scope>
    <source>
        <strain evidence="1 2">M0104</strain>
    </source>
</reference>
<name>A0A845B6Q4_9PROT</name>
<keyword evidence="2" id="KW-1185">Reference proteome</keyword>
<organism evidence="1 2">
    <name type="scientific">Teichococcus coralli</name>
    <dbReference type="NCBI Taxonomy" id="2545983"/>
    <lineage>
        <taxon>Bacteria</taxon>
        <taxon>Pseudomonadati</taxon>
        <taxon>Pseudomonadota</taxon>
        <taxon>Alphaproteobacteria</taxon>
        <taxon>Acetobacterales</taxon>
        <taxon>Roseomonadaceae</taxon>
        <taxon>Roseomonas</taxon>
    </lineage>
</organism>
<accession>A0A845B6Q4</accession>
<dbReference type="OrthoDB" id="7271813at2"/>
<dbReference type="Proteomes" id="UP000460715">
    <property type="component" value="Unassembled WGS sequence"/>
</dbReference>
<comment type="caution">
    <text evidence="1">The sequence shown here is derived from an EMBL/GenBank/DDBJ whole genome shotgun (WGS) entry which is preliminary data.</text>
</comment>
<dbReference type="RefSeq" id="WP_160935485.1">
    <property type="nucleotide sequence ID" value="NZ_SNVJ01000002.1"/>
</dbReference>
<evidence type="ECO:0008006" key="3">
    <source>
        <dbReference type="Google" id="ProtNLM"/>
    </source>
</evidence>
<evidence type="ECO:0000313" key="1">
    <source>
        <dbReference type="EMBL" id="MXP62375.1"/>
    </source>
</evidence>
<proteinExistence type="predicted"/>
<gene>
    <name evidence="1" type="ORF">E0493_03280</name>
</gene>
<dbReference type="EMBL" id="SNVJ01000002">
    <property type="protein sequence ID" value="MXP62375.1"/>
    <property type="molecule type" value="Genomic_DNA"/>
</dbReference>
<dbReference type="AlphaFoldDB" id="A0A845B6Q4"/>